<dbReference type="InterPro" id="IPR045344">
    <property type="entry name" value="C-JID"/>
</dbReference>
<evidence type="ECO:0000256" key="2">
    <source>
        <dbReference type="ARBA" id="ARBA00022737"/>
    </source>
</evidence>
<name>A0AAV1R493_9ROSI</name>
<evidence type="ECO:0000256" key="1">
    <source>
        <dbReference type="ARBA" id="ARBA00022614"/>
    </source>
</evidence>
<dbReference type="InterPro" id="IPR032675">
    <property type="entry name" value="LRR_dom_sf"/>
</dbReference>
<dbReference type="Gene3D" id="3.80.10.10">
    <property type="entry name" value="Ribonuclease Inhibitor"/>
    <property type="match status" value="1"/>
</dbReference>
<evidence type="ECO:0000259" key="3">
    <source>
        <dbReference type="Pfam" id="PF20160"/>
    </source>
</evidence>
<keyword evidence="2" id="KW-0677">Repeat</keyword>
<dbReference type="Pfam" id="PF20160">
    <property type="entry name" value="C-JID"/>
    <property type="match status" value="1"/>
</dbReference>
<evidence type="ECO:0000313" key="4">
    <source>
        <dbReference type="EMBL" id="CAK7328811.1"/>
    </source>
</evidence>
<feature type="domain" description="C-JID" evidence="3">
    <location>
        <begin position="172"/>
        <end position="274"/>
    </location>
</feature>
<gene>
    <name evidence="4" type="ORF">DCAF_LOCUS6554</name>
</gene>
<sequence>MERLSYLYFEHTRITKLPSPIGNLMGLTCLEVGNCLSLKDIKCFVDLQLPERDVDLKFLCQLTLRGCQISEVPDSLGCLRNCMRLESLPELLPRLVKLDPHYCSVLSRVSSSSTVVEGNIFEFIFTDCQSLHWTSLRVILAYSSLKFQLYIKRLYNQVSDVPAKTCSFCFFGSATPMWFSQQSWGFVVTTQLPSHSANSEFLGFTLCAIIRFTRIKLSLQVKCTYHFRNKHGGCHDFFCYLHGCYDEKHLDDNLLPLSCCKILECGVLLLYANDETRPFDFIMPRLQHLGVSFYHLFPDQESLESWFKAKRPRDDWNYSDCLESWPKAKRSREDKHGSE</sequence>
<dbReference type="SUPFAM" id="SSF52058">
    <property type="entry name" value="L domain-like"/>
    <property type="match status" value="1"/>
</dbReference>
<dbReference type="AlphaFoldDB" id="A0AAV1R493"/>
<keyword evidence="1" id="KW-0433">Leucine-rich repeat</keyword>
<dbReference type="Proteomes" id="UP001314170">
    <property type="component" value="Unassembled WGS sequence"/>
</dbReference>
<organism evidence="4 5">
    <name type="scientific">Dovyalis caffra</name>
    <dbReference type="NCBI Taxonomy" id="77055"/>
    <lineage>
        <taxon>Eukaryota</taxon>
        <taxon>Viridiplantae</taxon>
        <taxon>Streptophyta</taxon>
        <taxon>Embryophyta</taxon>
        <taxon>Tracheophyta</taxon>
        <taxon>Spermatophyta</taxon>
        <taxon>Magnoliopsida</taxon>
        <taxon>eudicotyledons</taxon>
        <taxon>Gunneridae</taxon>
        <taxon>Pentapetalae</taxon>
        <taxon>rosids</taxon>
        <taxon>fabids</taxon>
        <taxon>Malpighiales</taxon>
        <taxon>Salicaceae</taxon>
        <taxon>Flacourtieae</taxon>
        <taxon>Dovyalis</taxon>
    </lineage>
</organism>
<reference evidence="4 5" key="1">
    <citation type="submission" date="2024-01" db="EMBL/GenBank/DDBJ databases">
        <authorList>
            <person name="Waweru B."/>
        </authorList>
    </citation>
    <scope>NUCLEOTIDE SEQUENCE [LARGE SCALE GENOMIC DNA]</scope>
</reference>
<evidence type="ECO:0000313" key="5">
    <source>
        <dbReference type="Proteomes" id="UP001314170"/>
    </source>
</evidence>
<accession>A0AAV1R493</accession>
<protein>
    <recommendedName>
        <fullName evidence="3">C-JID domain-containing protein</fullName>
    </recommendedName>
</protein>
<keyword evidence="5" id="KW-1185">Reference proteome</keyword>
<proteinExistence type="predicted"/>
<dbReference type="EMBL" id="CAWUPB010000903">
    <property type="protein sequence ID" value="CAK7328811.1"/>
    <property type="molecule type" value="Genomic_DNA"/>
</dbReference>
<comment type="caution">
    <text evidence="4">The sequence shown here is derived from an EMBL/GenBank/DDBJ whole genome shotgun (WGS) entry which is preliminary data.</text>
</comment>